<evidence type="ECO:0000256" key="1">
    <source>
        <dbReference type="ARBA" id="ARBA00006594"/>
    </source>
</evidence>
<dbReference type="AlphaFoldDB" id="A0AA44EM60"/>
<reference evidence="7" key="1">
    <citation type="submission" date="2019-07" db="EMBL/GenBank/DDBJ databases">
        <title>FDA dAtabase for Regulatory Grade micrObial Sequences (FDA-ARGOS): Supporting development and validation of Infectious Disease Dx tests.</title>
        <authorList>
            <person name="Bachman M."/>
            <person name="Young C."/>
            <person name="Tallon L."/>
            <person name="Sadzewicz L."/>
            <person name="Vavikolanu K."/>
            <person name="Mehta A."/>
            <person name="Aluvathingal J."/>
            <person name="Nadendla S."/>
            <person name="Nandy P."/>
            <person name="Geyer C."/>
            <person name="Yan Y."/>
            <person name="Sichtig H."/>
        </authorList>
    </citation>
    <scope>NUCLEOTIDE SEQUENCE</scope>
    <source>
        <strain evidence="7">FDAARGOS_618</strain>
    </source>
</reference>
<dbReference type="GO" id="GO:0009007">
    <property type="term" value="F:site-specific DNA-methyltransferase (adenine-specific) activity"/>
    <property type="evidence" value="ECO:0007669"/>
    <property type="project" value="UniProtKB-EC"/>
</dbReference>
<dbReference type="Proteomes" id="UP001155820">
    <property type="component" value="Unassembled WGS sequence"/>
</dbReference>
<evidence type="ECO:0000256" key="2">
    <source>
        <dbReference type="ARBA" id="ARBA00011900"/>
    </source>
</evidence>
<dbReference type="InterPro" id="IPR012327">
    <property type="entry name" value="MeTrfase_D12"/>
</dbReference>
<dbReference type="InterPro" id="IPR029063">
    <property type="entry name" value="SAM-dependent_MTases_sf"/>
</dbReference>
<evidence type="ECO:0000256" key="4">
    <source>
        <dbReference type="ARBA" id="ARBA00022679"/>
    </source>
</evidence>
<dbReference type="InterPro" id="IPR023095">
    <property type="entry name" value="Ade_MeTrfase_dom_2"/>
</dbReference>
<dbReference type="InterPro" id="IPR012263">
    <property type="entry name" value="M_m6A_EcoRV"/>
</dbReference>
<dbReference type="EC" id="2.1.1.72" evidence="2"/>
<evidence type="ECO:0000256" key="6">
    <source>
        <dbReference type="ARBA" id="ARBA00047942"/>
    </source>
</evidence>
<sequence length="297" mass="33367">MTNYSPLRYPGGKGKLAGYVASVLSLNDLEGGHYAEPFAGGAAVALELLMTERVKHIHINDIDWCVYSFWKSAVHHTDDLIALIDSTPVTMESWMMAREVKRRGATDNIVASGFSTFFLNRTNRSGILNGGVIGGLEQAGEWKIGCRYNKDDLINKIRRIGMYRSRISVTQLDASHFLGKHMEDVDAKCLIYIDPPYYVKGASLYQNHFVHKDHVALAEIVGRIKKHSWFVSYDNVAQIRLIYSAFDQEQFSIGYSARNHGHGSEVMIFGPGVDRPERIYSSKTQLKSFKRLNVSAA</sequence>
<proteinExistence type="inferred from homology"/>
<dbReference type="PIRSF" id="PIRSF000398">
    <property type="entry name" value="M_m6A_EcoRV"/>
    <property type="match status" value="1"/>
</dbReference>
<keyword evidence="3 7" id="KW-0489">Methyltransferase</keyword>
<evidence type="ECO:0000256" key="5">
    <source>
        <dbReference type="ARBA" id="ARBA00022691"/>
    </source>
</evidence>
<keyword evidence="8" id="KW-1185">Reference proteome</keyword>
<evidence type="ECO:0000313" key="7">
    <source>
        <dbReference type="EMBL" id="NRF20839.1"/>
    </source>
</evidence>
<dbReference type="GO" id="GO:1904047">
    <property type="term" value="F:S-adenosyl-L-methionine binding"/>
    <property type="evidence" value="ECO:0007669"/>
    <property type="project" value="TreeGrafter"/>
</dbReference>
<dbReference type="PANTHER" id="PTHR30481">
    <property type="entry name" value="DNA ADENINE METHYLASE"/>
    <property type="match status" value="1"/>
</dbReference>
<dbReference type="SUPFAM" id="SSF53335">
    <property type="entry name" value="S-adenosyl-L-methionine-dependent methyltransferases"/>
    <property type="match status" value="1"/>
</dbReference>
<comment type="similarity">
    <text evidence="1">Belongs to the N(4)/N(6)-methyltransferase family.</text>
</comment>
<comment type="catalytic activity">
    <reaction evidence="6">
        <text>a 2'-deoxyadenosine in DNA + S-adenosyl-L-methionine = an N(6)-methyl-2'-deoxyadenosine in DNA + S-adenosyl-L-homocysteine + H(+)</text>
        <dbReference type="Rhea" id="RHEA:15197"/>
        <dbReference type="Rhea" id="RHEA-COMP:12418"/>
        <dbReference type="Rhea" id="RHEA-COMP:12419"/>
        <dbReference type="ChEBI" id="CHEBI:15378"/>
        <dbReference type="ChEBI" id="CHEBI:57856"/>
        <dbReference type="ChEBI" id="CHEBI:59789"/>
        <dbReference type="ChEBI" id="CHEBI:90615"/>
        <dbReference type="ChEBI" id="CHEBI:90616"/>
        <dbReference type="EC" id="2.1.1.72"/>
    </reaction>
</comment>
<keyword evidence="5" id="KW-0949">S-adenosyl-L-methionine</keyword>
<dbReference type="RefSeq" id="WP_172873456.1">
    <property type="nucleotide sequence ID" value="NZ_JABRWL010000005.1"/>
</dbReference>
<evidence type="ECO:0000256" key="3">
    <source>
        <dbReference type="ARBA" id="ARBA00022603"/>
    </source>
</evidence>
<name>A0AA44EM60_9HYPH</name>
<dbReference type="Pfam" id="PF02086">
    <property type="entry name" value="MethyltransfD12"/>
    <property type="match status" value="1"/>
</dbReference>
<dbReference type="GO" id="GO:0009307">
    <property type="term" value="P:DNA restriction-modification system"/>
    <property type="evidence" value="ECO:0007669"/>
    <property type="project" value="InterPro"/>
</dbReference>
<dbReference type="PRINTS" id="PR00505">
    <property type="entry name" value="D12N6MTFRASE"/>
</dbReference>
<evidence type="ECO:0000313" key="8">
    <source>
        <dbReference type="Proteomes" id="UP001155820"/>
    </source>
</evidence>
<dbReference type="GO" id="GO:0043565">
    <property type="term" value="F:sequence-specific DNA binding"/>
    <property type="evidence" value="ECO:0007669"/>
    <property type="project" value="TreeGrafter"/>
</dbReference>
<accession>A0AA44EM60</accession>
<dbReference type="PANTHER" id="PTHR30481:SF2">
    <property type="entry name" value="SITE-SPECIFIC DNA-METHYLTRANSFERASE (ADENINE-SPECIFIC)"/>
    <property type="match status" value="1"/>
</dbReference>
<organism evidence="7 8">
    <name type="scientific">Agrobacterium pusense</name>
    <dbReference type="NCBI Taxonomy" id="648995"/>
    <lineage>
        <taxon>Bacteria</taxon>
        <taxon>Pseudomonadati</taxon>
        <taxon>Pseudomonadota</taxon>
        <taxon>Alphaproteobacteria</taxon>
        <taxon>Hyphomicrobiales</taxon>
        <taxon>Rhizobiaceae</taxon>
        <taxon>Rhizobium/Agrobacterium group</taxon>
        <taxon>Agrobacterium</taxon>
    </lineage>
</organism>
<keyword evidence="4" id="KW-0808">Transferase</keyword>
<dbReference type="EMBL" id="JABRWM010000006">
    <property type="protein sequence ID" value="NRF20839.1"/>
    <property type="molecule type" value="Genomic_DNA"/>
</dbReference>
<dbReference type="GO" id="GO:0006298">
    <property type="term" value="P:mismatch repair"/>
    <property type="evidence" value="ECO:0007669"/>
    <property type="project" value="TreeGrafter"/>
</dbReference>
<protein>
    <recommendedName>
        <fullName evidence="2">site-specific DNA-methyltransferase (adenine-specific)</fullName>
        <ecNumber evidence="2">2.1.1.72</ecNumber>
    </recommendedName>
</protein>
<dbReference type="GO" id="GO:0032259">
    <property type="term" value="P:methylation"/>
    <property type="evidence" value="ECO:0007669"/>
    <property type="project" value="UniProtKB-KW"/>
</dbReference>
<dbReference type="Gene3D" id="1.10.1020.10">
    <property type="entry name" value="Adenine-specific Methyltransferase, Domain 2"/>
    <property type="match status" value="1"/>
</dbReference>
<dbReference type="Gene3D" id="3.40.50.150">
    <property type="entry name" value="Vaccinia Virus protein VP39"/>
    <property type="match status" value="1"/>
</dbReference>
<comment type="caution">
    <text evidence="7">The sequence shown here is derived from an EMBL/GenBank/DDBJ whole genome shotgun (WGS) entry which is preliminary data.</text>
</comment>
<gene>
    <name evidence="7" type="ORF">FOB26_17420</name>
</gene>